<dbReference type="PRINTS" id="PR00723">
    <property type="entry name" value="SUBTILISIN"/>
</dbReference>
<proteinExistence type="inferred from homology"/>
<keyword evidence="9" id="KW-1185">Reference proteome</keyword>
<gene>
    <name evidence="8" type="ORF">CC80DRAFT_559550</name>
</gene>
<feature type="non-terminal residue" evidence="8">
    <location>
        <position position="1"/>
    </location>
</feature>
<dbReference type="PROSITE" id="PS00138">
    <property type="entry name" value="SUBTILASE_SER"/>
    <property type="match status" value="1"/>
</dbReference>
<dbReference type="EMBL" id="ML976987">
    <property type="protein sequence ID" value="KAF1958493.1"/>
    <property type="molecule type" value="Genomic_DNA"/>
</dbReference>
<dbReference type="InterPro" id="IPR023828">
    <property type="entry name" value="Peptidase_S8_Ser-AS"/>
</dbReference>
<dbReference type="AlphaFoldDB" id="A0A6A5U016"/>
<dbReference type="InterPro" id="IPR000209">
    <property type="entry name" value="Peptidase_S8/S53_dom"/>
</dbReference>
<organism evidence="8 9">
    <name type="scientific">Byssothecium circinans</name>
    <dbReference type="NCBI Taxonomy" id="147558"/>
    <lineage>
        <taxon>Eukaryota</taxon>
        <taxon>Fungi</taxon>
        <taxon>Dikarya</taxon>
        <taxon>Ascomycota</taxon>
        <taxon>Pezizomycotina</taxon>
        <taxon>Dothideomycetes</taxon>
        <taxon>Pleosporomycetidae</taxon>
        <taxon>Pleosporales</taxon>
        <taxon>Massarineae</taxon>
        <taxon>Massarinaceae</taxon>
        <taxon>Byssothecium</taxon>
    </lineage>
</organism>
<evidence type="ECO:0000256" key="5">
    <source>
        <dbReference type="PROSITE-ProRule" id="PRU01240"/>
    </source>
</evidence>
<comment type="similarity">
    <text evidence="1 5 6">Belongs to the peptidase S8 family.</text>
</comment>
<evidence type="ECO:0000256" key="6">
    <source>
        <dbReference type="RuleBase" id="RU003355"/>
    </source>
</evidence>
<dbReference type="InterPro" id="IPR050131">
    <property type="entry name" value="Peptidase_S8_subtilisin-like"/>
</dbReference>
<dbReference type="PROSITE" id="PS00136">
    <property type="entry name" value="SUBTILASE_ASP"/>
    <property type="match status" value="1"/>
</dbReference>
<dbReference type="GO" id="GO:0004252">
    <property type="term" value="F:serine-type endopeptidase activity"/>
    <property type="evidence" value="ECO:0007669"/>
    <property type="project" value="UniProtKB-UniRule"/>
</dbReference>
<dbReference type="Pfam" id="PF00082">
    <property type="entry name" value="Peptidase_S8"/>
    <property type="match status" value="1"/>
</dbReference>
<accession>A0A6A5U016</accession>
<evidence type="ECO:0000256" key="1">
    <source>
        <dbReference type="ARBA" id="ARBA00011073"/>
    </source>
</evidence>
<dbReference type="SUPFAM" id="SSF52743">
    <property type="entry name" value="Subtilisin-like"/>
    <property type="match status" value="1"/>
</dbReference>
<keyword evidence="3 5" id="KW-0378">Hydrolase</keyword>
<dbReference type="PROSITE" id="PS51892">
    <property type="entry name" value="SUBTILASE"/>
    <property type="match status" value="1"/>
</dbReference>
<feature type="active site" description="Charge relay system" evidence="5">
    <location>
        <position position="218"/>
    </location>
</feature>
<protein>
    <submittedName>
        <fullName evidence="8">Subtilisin-like protein</fullName>
    </submittedName>
</protein>
<dbReference type="InterPro" id="IPR036852">
    <property type="entry name" value="Peptidase_S8/S53_dom_sf"/>
</dbReference>
<evidence type="ECO:0000259" key="7">
    <source>
        <dbReference type="Pfam" id="PF00082"/>
    </source>
</evidence>
<feature type="active site" description="Charge relay system" evidence="5">
    <location>
        <position position="50"/>
    </location>
</feature>
<dbReference type="InterPro" id="IPR015500">
    <property type="entry name" value="Peptidase_S8_subtilisin-rel"/>
</dbReference>
<dbReference type="PANTHER" id="PTHR43806:SF11">
    <property type="entry name" value="CEREVISIN-RELATED"/>
    <property type="match status" value="1"/>
</dbReference>
<evidence type="ECO:0000313" key="8">
    <source>
        <dbReference type="EMBL" id="KAF1958493.1"/>
    </source>
</evidence>
<evidence type="ECO:0000256" key="3">
    <source>
        <dbReference type="ARBA" id="ARBA00022801"/>
    </source>
</evidence>
<feature type="domain" description="Peptidase S8/S53" evidence="7">
    <location>
        <begin position="2"/>
        <end position="254"/>
    </location>
</feature>
<feature type="active site" description="Charge relay system" evidence="5">
    <location>
        <position position="7"/>
    </location>
</feature>
<evidence type="ECO:0000256" key="2">
    <source>
        <dbReference type="ARBA" id="ARBA00022670"/>
    </source>
</evidence>
<keyword evidence="2 5" id="KW-0645">Protease</keyword>
<sequence>IRVAVLDTGIGASHPFLQKKWKREGLVDQGYRNFVTGPEQSQEPRDDHGHGTHCAGQILNFAPKAQLYVARVAASGIYCRTNKDFVKNIAEALEYATKTWNVNIISMSLGLDQPDVRVTEAIREAHYKNIAIFAAASNSGTRRSIAYPASRRSEVFCIHACNGLGKPSSFNPNVEKDILNFCILGESVHSIWLNDDESADTFTHKELLGRWKYMSGTSMSTPLAVALAANILAFARMHLSSFPDIETPELLRHVLQAMSKDAEGYLSITPWEGRHRHFAGYRDYGKFLAAFTGVVR</sequence>
<dbReference type="OrthoDB" id="206201at2759"/>
<keyword evidence="4 5" id="KW-0720">Serine protease</keyword>
<reference evidence="8" key="1">
    <citation type="journal article" date="2020" name="Stud. Mycol.">
        <title>101 Dothideomycetes genomes: a test case for predicting lifestyles and emergence of pathogens.</title>
        <authorList>
            <person name="Haridas S."/>
            <person name="Albert R."/>
            <person name="Binder M."/>
            <person name="Bloem J."/>
            <person name="Labutti K."/>
            <person name="Salamov A."/>
            <person name="Andreopoulos B."/>
            <person name="Baker S."/>
            <person name="Barry K."/>
            <person name="Bills G."/>
            <person name="Bluhm B."/>
            <person name="Cannon C."/>
            <person name="Castanera R."/>
            <person name="Culley D."/>
            <person name="Daum C."/>
            <person name="Ezra D."/>
            <person name="Gonzalez J."/>
            <person name="Henrissat B."/>
            <person name="Kuo A."/>
            <person name="Liang C."/>
            <person name="Lipzen A."/>
            <person name="Lutzoni F."/>
            <person name="Magnuson J."/>
            <person name="Mondo S."/>
            <person name="Nolan M."/>
            <person name="Ohm R."/>
            <person name="Pangilinan J."/>
            <person name="Park H.-J."/>
            <person name="Ramirez L."/>
            <person name="Alfaro M."/>
            <person name="Sun H."/>
            <person name="Tritt A."/>
            <person name="Yoshinaga Y."/>
            <person name="Zwiers L.-H."/>
            <person name="Turgeon B."/>
            <person name="Goodwin S."/>
            <person name="Spatafora J."/>
            <person name="Crous P."/>
            <person name="Grigoriev I."/>
        </authorList>
    </citation>
    <scope>NUCLEOTIDE SEQUENCE</scope>
    <source>
        <strain evidence="8">CBS 675.92</strain>
    </source>
</reference>
<evidence type="ECO:0000256" key="4">
    <source>
        <dbReference type="ARBA" id="ARBA00022825"/>
    </source>
</evidence>
<evidence type="ECO:0000313" key="9">
    <source>
        <dbReference type="Proteomes" id="UP000800035"/>
    </source>
</evidence>
<dbReference type="PANTHER" id="PTHR43806">
    <property type="entry name" value="PEPTIDASE S8"/>
    <property type="match status" value="1"/>
</dbReference>
<dbReference type="Gene3D" id="3.40.50.200">
    <property type="entry name" value="Peptidase S8/S53 domain"/>
    <property type="match status" value="1"/>
</dbReference>
<dbReference type="InterPro" id="IPR023827">
    <property type="entry name" value="Peptidase_S8_Asp-AS"/>
</dbReference>
<dbReference type="GO" id="GO:0006508">
    <property type="term" value="P:proteolysis"/>
    <property type="evidence" value="ECO:0007669"/>
    <property type="project" value="UniProtKB-KW"/>
</dbReference>
<name>A0A6A5U016_9PLEO</name>
<dbReference type="Proteomes" id="UP000800035">
    <property type="component" value="Unassembled WGS sequence"/>
</dbReference>